<gene>
    <name evidence="2" type="ORF">PM001_LOCUS31202</name>
</gene>
<proteinExistence type="predicted"/>
<evidence type="ECO:0000256" key="1">
    <source>
        <dbReference type="SAM" id="MobiDB-lite"/>
    </source>
</evidence>
<dbReference type="AlphaFoldDB" id="A0AAV1VIS4"/>
<feature type="region of interest" description="Disordered" evidence="1">
    <location>
        <begin position="53"/>
        <end position="104"/>
    </location>
</feature>
<dbReference type="EMBL" id="CAKLBY020000340">
    <property type="protein sequence ID" value="CAK7946052.1"/>
    <property type="molecule type" value="Genomic_DNA"/>
</dbReference>
<protein>
    <submittedName>
        <fullName evidence="2">Uncharacterized protein</fullName>
    </submittedName>
</protein>
<accession>A0AAV1VIS4</accession>
<organism evidence="2 3">
    <name type="scientific">Peronospora matthiolae</name>
    <dbReference type="NCBI Taxonomy" id="2874970"/>
    <lineage>
        <taxon>Eukaryota</taxon>
        <taxon>Sar</taxon>
        <taxon>Stramenopiles</taxon>
        <taxon>Oomycota</taxon>
        <taxon>Peronosporomycetes</taxon>
        <taxon>Peronosporales</taxon>
        <taxon>Peronosporaceae</taxon>
        <taxon>Peronospora</taxon>
    </lineage>
</organism>
<reference evidence="2" key="1">
    <citation type="submission" date="2024-01" db="EMBL/GenBank/DDBJ databases">
        <authorList>
            <person name="Webb A."/>
        </authorList>
    </citation>
    <scope>NUCLEOTIDE SEQUENCE</scope>
    <source>
        <strain evidence="2">Pm1</strain>
    </source>
</reference>
<comment type="caution">
    <text evidence="2">The sequence shown here is derived from an EMBL/GenBank/DDBJ whole genome shotgun (WGS) entry which is preliminary data.</text>
</comment>
<evidence type="ECO:0000313" key="3">
    <source>
        <dbReference type="Proteomes" id="UP001162060"/>
    </source>
</evidence>
<evidence type="ECO:0000313" key="2">
    <source>
        <dbReference type="EMBL" id="CAK7946052.1"/>
    </source>
</evidence>
<name>A0AAV1VIS4_9STRA</name>
<dbReference type="Proteomes" id="UP001162060">
    <property type="component" value="Unassembled WGS sequence"/>
</dbReference>
<sequence length="117" mass="12865">MTYAPVEGELALVKEVAEQLRDVNKARDLSVEAESRSLATETAVAGFARRLEPRFKQSNEPLRSDNAILRGQRLPDPSRPPRHQGPRYAPPIHSNASGEDTGDAALDARHKMLNIVA</sequence>